<dbReference type="Gene3D" id="3.30.1540.10">
    <property type="entry name" value="formyl-coa transferase, domain 3"/>
    <property type="match status" value="1"/>
</dbReference>
<dbReference type="InterPro" id="IPR050483">
    <property type="entry name" value="CoA-transferase_III_domain"/>
</dbReference>
<keyword evidence="3" id="KW-1185">Reference proteome</keyword>
<dbReference type="PANTHER" id="PTHR48207">
    <property type="entry name" value="SUCCINATE--HYDROXYMETHYLGLUTARATE COA-TRANSFERASE"/>
    <property type="match status" value="1"/>
</dbReference>
<dbReference type="Proteomes" id="UP000215767">
    <property type="component" value="Unassembled WGS sequence"/>
</dbReference>
<keyword evidence="1 2" id="KW-0808">Transferase</keyword>
<evidence type="ECO:0000313" key="2">
    <source>
        <dbReference type="EMBL" id="OZI60543.1"/>
    </source>
</evidence>
<dbReference type="GO" id="GO:0008410">
    <property type="term" value="F:CoA-transferase activity"/>
    <property type="evidence" value="ECO:0007669"/>
    <property type="project" value="TreeGrafter"/>
</dbReference>
<accession>A0A261UI45</accession>
<dbReference type="InterPro" id="IPR044855">
    <property type="entry name" value="CoA-Trfase_III_dom3_sf"/>
</dbReference>
<gene>
    <name evidence="2" type="ORF">CAL28_14130</name>
</gene>
<evidence type="ECO:0000256" key="1">
    <source>
        <dbReference type="ARBA" id="ARBA00022679"/>
    </source>
</evidence>
<proteinExistence type="predicted"/>
<name>A0A261UI45_9BORD</name>
<dbReference type="InterPro" id="IPR003673">
    <property type="entry name" value="CoA-Trfase_fam_III"/>
</dbReference>
<dbReference type="Pfam" id="PF02515">
    <property type="entry name" value="CoA_transf_3"/>
    <property type="match status" value="1"/>
</dbReference>
<dbReference type="EMBL" id="NEVS01000004">
    <property type="protein sequence ID" value="OZI60543.1"/>
    <property type="molecule type" value="Genomic_DNA"/>
</dbReference>
<dbReference type="SUPFAM" id="SSF89796">
    <property type="entry name" value="CoA-transferase family III (CaiB/BaiF)"/>
    <property type="match status" value="1"/>
</dbReference>
<evidence type="ECO:0000313" key="3">
    <source>
        <dbReference type="Proteomes" id="UP000215767"/>
    </source>
</evidence>
<dbReference type="AlphaFoldDB" id="A0A261UI45"/>
<sequence>MGTLAQHDRRHPLAFAPLKRFVVLDLSRVRSGPAAVRQFADWGADVIKIEEPSEVKDDKPGGAAKFSDYQNTHRNKRSLTLNLKHPEGKAVFMELVKRADVLVENYRPSVKAKLGIDYESLRAVNPRLVYASISGFGQDGPYADRPGLDQIAQGLGGLMSVTGEAERGPMRAGIPIADLSAGLFAAIGILIALLAREESGVGRWVQTSLLQSQVWMMDFQATRWLIDGEVPAQSGNDHPTSAPTGVYPTADGYINIAAMGSGMFTRLCEVLELPALVHDPRFIEAGSRVENRADLNREIIARTRTRSSAEWIDRLNAAGVPCGPILSMDGTFENEQVRHLNMVRQVRHATKGDIAIMGQPVIFGGTEPPELRAAPETGAQSDEILAWLGMDEARRARLRAAGAI</sequence>
<dbReference type="InterPro" id="IPR023606">
    <property type="entry name" value="CoA-Trfase_III_dom_1_sf"/>
</dbReference>
<organism evidence="2 3">
    <name type="scientific">Bordetella genomosp. 11</name>
    <dbReference type="NCBI Taxonomy" id="1416808"/>
    <lineage>
        <taxon>Bacteria</taxon>
        <taxon>Pseudomonadati</taxon>
        <taxon>Pseudomonadota</taxon>
        <taxon>Betaproteobacteria</taxon>
        <taxon>Burkholderiales</taxon>
        <taxon>Alcaligenaceae</taxon>
        <taxon>Bordetella</taxon>
    </lineage>
</organism>
<comment type="caution">
    <text evidence="2">The sequence shown here is derived from an EMBL/GenBank/DDBJ whole genome shotgun (WGS) entry which is preliminary data.</text>
</comment>
<dbReference type="PANTHER" id="PTHR48207:SF3">
    <property type="entry name" value="SUCCINATE--HYDROXYMETHYLGLUTARATE COA-TRANSFERASE"/>
    <property type="match status" value="1"/>
</dbReference>
<protein>
    <submittedName>
        <fullName evidence="2">Formyl-CoA transferase</fullName>
    </submittedName>
</protein>
<reference evidence="3" key="1">
    <citation type="submission" date="2017-05" db="EMBL/GenBank/DDBJ databases">
        <title>Complete and WGS of Bordetella genogroups.</title>
        <authorList>
            <person name="Spilker T."/>
            <person name="Lipuma J."/>
        </authorList>
    </citation>
    <scope>NUCLEOTIDE SEQUENCE [LARGE SCALE GENOMIC DNA]</scope>
    <source>
        <strain evidence="3">AU8856</strain>
    </source>
</reference>
<dbReference type="OrthoDB" id="5294844at2"/>
<dbReference type="Gene3D" id="3.40.50.10540">
    <property type="entry name" value="Crotonobetainyl-coa:carnitine coa-transferase, domain 1"/>
    <property type="match status" value="1"/>
</dbReference>